<evidence type="ECO:0000313" key="3">
    <source>
        <dbReference type="Proteomes" id="UP000183832"/>
    </source>
</evidence>
<accession>A0A1J1J6H5</accession>
<evidence type="ECO:0000313" key="2">
    <source>
        <dbReference type="EMBL" id="CRL07999.1"/>
    </source>
</evidence>
<dbReference type="Proteomes" id="UP000183832">
    <property type="component" value="Unassembled WGS sequence"/>
</dbReference>
<feature type="region of interest" description="Disordered" evidence="1">
    <location>
        <begin position="1"/>
        <end position="26"/>
    </location>
</feature>
<organism evidence="2 3">
    <name type="scientific">Clunio marinus</name>
    <dbReference type="NCBI Taxonomy" id="568069"/>
    <lineage>
        <taxon>Eukaryota</taxon>
        <taxon>Metazoa</taxon>
        <taxon>Ecdysozoa</taxon>
        <taxon>Arthropoda</taxon>
        <taxon>Hexapoda</taxon>
        <taxon>Insecta</taxon>
        <taxon>Pterygota</taxon>
        <taxon>Neoptera</taxon>
        <taxon>Endopterygota</taxon>
        <taxon>Diptera</taxon>
        <taxon>Nematocera</taxon>
        <taxon>Chironomoidea</taxon>
        <taxon>Chironomidae</taxon>
        <taxon>Clunio</taxon>
    </lineage>
</organism>
<dbReference type="EMBL" id="CVRI01000074">
    <property type="protein sequence ID" value="CRL07999.1"/>
    <property type="molecule type" value="Genomic_DNA"/>
</dbReference>
<reference evidence="2 3" key="1">
    <citation type="submission" date="2015-04" db="EMBL/GenBank/DDBJ databases">
        <authorList>
            <person name="Syromyatnikov M.Y."/>
            <person name="Popov V.N."/>
        </authorList>
    </citation>
    <scope>NUCLEOTIDE SEQUENCE [LARGE SCALE GENOMIC DNA]</scope>
</reference>
<dbReference type="AlphaFoldDB" id="A0A1J1J6H5"/>
<name>A0A1J1J6H5_9DIPT</name>
<proteinExistence type="predicted"/>
<gene>
    <name evidence="2" type="ORF">CLUMA_CG021123</name>
</gene>
<keyword evidence="3" id="KW-1185">Reference proteome</keyword>
<protein>
    <submittedName>
        <fullName evidence="2">CLUMA_CG021123, isoform A</fullName>
    </submittedName>
</protein>
<sequence>MTFLQKPEYKARGSSSAKDGSNPRKIAGNSTAVICRALKEFIILSLKGFNGLHECLKAY</sequence>
<evidence type="ECO:0000256" key="1">
    <source>
        <dbReference type="SAM" id="MobiDB-lite"/>
    </source>
</evidence>